<dbReference type="SUPFAM" id="SSF55060">
    <property type="entry name" value="GHMP Kinase, C-terminal domain"/>
    <property type="match status" value="1"/>
</dbReference>
<evidence type="ECO:0000256" key="9">
    <source>
        <dbReference type="ARBA" id="ARBA00022840"/>
    </source>
</evidence>
<evidence type="ECO:0000256" key="7">
    <source>
        <dbReference type="ARBA" id="ARBA00022741"/>
    </source>
</evidence>
<evidence type="ECO:0000256" key="1">
    <source>
        <dbReference type="ARBA" id="ARBA00004496"/>
    </source>
</evidence>
<feature type="domain" description="GHMP kinase C-terminal" evidence="15">
    <location>
        <begin position="271"/>
        <end position="350"/>
    </location>
</feature>
<dbReference type="GO" id="GO:0005524">
    <property type="term" value="F:ATP binding"/>
    <property type="evidence" value="ECO:0007669"/>
    <property type="project" value="UniProtKB-KW"/>
</dbReference>
<feature type="region of interest" description="Disordered" evidence="13">
    <location>
        <begin position="1"/>
        <end position="29"/>
    </location>
</feature>
<reference evidence="16" key="1">
    <citation type="submission" date="2009-02" db="EMBL/GenBank/DDBJ databases">
        <title>Annotation of Streptomyces griseoflavus strain Tu4000.</title>
        <authorList>
            <consortium name="The Broad Institute Genome Sequencing Platform"/>
            <consortium name="Broad Institute Microbial Sequencing Center"/>
            <person name="Fischbach M."/>
            <person name="Godfrey P."/>
            <person name="Ward D."/>
            <person name="Young S."/>
            <person name="Zeng Q."/>
            <person name="Koehrsen M."/>
            <person name="Alvarado L."/>
            <person name="Berlin A.M."/>
            <person name="Bochicchio J."/>
            <person name="Borenstein D."/>
            <person name="Chapman S.B."/>
            <person name="Chen Z."/>
            <person name="Engels R."/>
            <person name="Freedman E."/>
            <person name="Gellesch M."/>
            <person name="Goldberg J."/>
            <person name="Griggs A."/>
            <person name="Gujja S."/>
            <person name="Heilman E.R."/>
            <person name="Heiman D.I."/>
            <person name="Hepburn T.A."/>
            <person name="Howarth C."/>
            <person name="Jen D."/>
            <person name="Larson L."/>
            <person name="Lewis B."/>
            <person name="Mehta T."/>
            <person name="Park D."/>
            <person name="Pearson M."/>
            <person name="Richards J."/>
            <person name="Roberts A."/>
            <person name="Saif S."/>
            <person name="Shea T.D."/>
            <person name="Shenoy N."/>
            <person name="Sisk P."/>
            <person name="Stolte C."/>
            <person name="Sykes S.N."/>
            <person name="Thomson T."/>
            <person name="Walk T."/>
            <person name="White J."/>
            <person name="Yandava C."/>
            <person name="Straight P."/>
            <person name="Clardy J."/>
            <person name="Hung D."/>
            <person name="Kolter R."/>
            <person name="Mekalanos J."/>
            <person name="Walker S."/>
            <person name="Walsh C.T."/>
            <person name="Wieland-Brown L.C."/>
            <person name="Haas B."/>
            <person name="Nusbaum C."/>
            <person name="Birren B."/>
        </authorList>
    </citation>
    <scope>NUCLEOTIDE SEQUENCE [LARGE SCALE GENOMIC DNA]</scope>
    <source>
        <strain evidence="16">Tu4000</strain>
    </source>
</reference>
<keyword evidence="11" id="KW-0443">Lipid metabolism</keyword>
<evidence type="ECO:0000256" key="10">
    <source>
        <dbReference type="ARBA" id="ARBA00022842"/>
    </source>
</evidence>
<dbReference type="EMBL" id="GG657758">
    <property type="protein sequence ID" value="EFL38188.1"/>
    <property type="molecule type" value="Genomic_DNA"/>
</dbReference>
<dbReference type="GO" id="GO:0004496">
    <property type="term" value="F:mevalonate kinase activity"/>
    <property type="evidence" value="ECO:0007669"/>
    <property type="project" value="UniProtKB-EC"/>
</dbReference>
<dbReference type="SUPFAM" id="SSF54211">
    <property type="entry name" value="Ribosomal protein S5 domain 2-like"/>
    <property type="match status" value="1"/>
</dbReference>
<gene>
    <name evidence="16" type="ORF">SSRG_00992</name>
</gene>
<dbReference type="InterPro" id="IPR020568">
    <property type="entry name" value="Ribosomal_Su5_D2-typ_SF"/>
</dbReference>
<keyword evidence="4" id="KW-0963">Cytoplasm</keyword>
<dbReference type="PRINTS" id="PR00959">
    <property type="entry name" value="MEVGALKINASE"/>
</dbReference>
<organism evidence="16 17">
    <name type="scientific">Streptomyces griseoflavus Tu4000</name>
    <dbReference type="NCBI Taxonomy" id="467200"/>
    <lineage>
        <taxon>Bacteria</taxon>
        <taxon>Bacillati</taxon>
        <taxon>Actinomycetota</taxon>
        <taxon>Actinomycetes</taxon>
        <taxon>Kitasatosporales</taxon>
        <taxon>Streptomycetaceae</taxon>
        <taxon>Streptomyces</taxon>
    </lineage>
</organism>
<feature type="compositionally biased region" description="Basic and acidic residues" evidence="13">
    <location>
        <begin position="207"/>
        <end position="216"/>
    </location>
</feature>
<keyword evidence="6" id="KW-0808">Transferase</keyword>
<dbReference type="InterPro" id="IPR006205">
    <property type="entry name" value="Mev_gal_kin"/>
</dbReference>
<dbReference type="PANTHER" id="PTHR43290:SF2">
    <property type="entry name" value="MEVALONATE KINASE"/>
    <property type="match status" value="1"/>
</dbReference>
<dbReference type="PROSITE" id="PS00627">
    <property type="entry name" value="GHMP_KINASES_ATP"/>
    <property type="match status" value="1"/>
</dbReference>
<dbReference type="InterPro" id="IPR006203">
    <property type="entry name" value="GHMP_knse_ATP-bd_CS"/>
</dbReference>
<comment type="pathway">
    <text evidence="12">Isoprenoid biosynthesis; isopentenyl diphosphate biosynthesis via mevalonate pathway; isopentenyl diphosphate from (R)-mevalonate: step 1/3.</text>
</comment>
<dbReference type="InterPro" id="IPR036554">
    <property type="entry name" value="GHMP_kinase_C_sf"/>
</dbReference>
<evidence type="ECO:0000256" key="11">
    <source>
        <dbReference type="ARBA" id="ARBA00023098"/>
    </source>
</evidence>
<dbReference type="OrthoDB" id="9764892at2"/>
<evidence type="ECO:0000256" key="5">
    <source>
        <dbReference type="ARBA" id="ARBA00022516"/>
    </source>
</evidence>
<keyword evidence="17" id="KW-1185">Reference proteome</keyword>
<keyword evidence="8 16" id="KW-0418">Kinase</keyword>
<dbReference type="HOGENOM" id="CLU_017814_0_0_11"/>
<dbReference type="UniPathway" id="UPA00057">
    <property type="reaction ID" value="UER00098"/>
</dbReference>
<feature type="compositionally biased region" description="Basic and acidic residues" evidence="13">
    <location>
        <begin position="9"/>
        <end position="21"/>
    </location>
</feature>
<evidence type="ECO:0000313" key="16">
    <source>
        <dbReference type="EMBL" id="EFL38188.1"/>
    </source>
</evidence>
<keyword evidence="10" id="KW-0460">Magnesium</keyword>
<dbReference type="eggNOG" id="COG1577">
    <property type="taxonomic scope" value="Bacteria"/>
</dbReference>
<dbReference type="RefSeq" id="WP_004923099.1">
    <property type="nucleotide sequence ID" value="NZ_GG657758.1"/>
</dbReference>
<evidence type="ECO:0000256" key="3">
    <source>
        <dbReference type="ARBA" id="ARBA00012103"/>
    </source>
</evidence>
<dbReference type="GO" id="GO:0019287">
    <property type="term" value="P:isopentenyl diphosphate biosynthetic process, mevalonate pathway"/>
    <property type="evidence" value="ECO:0007669"/>
    <property type="project" value="UniProtKB-UniPathway"/>
</dbReference>
<evidence type="ECO:0000256" key="8">
    <source>
        <dbReference type="ARBA" id="ARBA00022777"/>
    </source>
</evidence>
<keyword evidence="7" id="KW-0547">Nucleotide-binding</keyword>
<dbReference type="Gene3D" id="3.30.70.890">
    <property type="entry name" value="GHMP kinase, C-terminal domain"/>
    <property type="match status" value="1"/>
</dbReference>
<comment type="subcellular location">
    <subcellularLocation>
        <location evidence="1">Cytoplasm</location>
    </subcellularLocation>
</comment>
<sequence>MAATPQRTLGDRADLVDEPHSGHRRSGVGRAHGKAILLGEHAVVYGAPALAIPVPQLPVTASARLRPGDDDGADEVAFELAGPGSTSRIPSSSSGLRRLVAEFKEWAGVADGLRADVLIDCSIPQGRGLGSSAACARAAVLALADLLGRRLDARATFDLVQASEKVTHGRASGIDALATGAASPLLFRSGTARELPLPVPGDGPAPPRERAGERAAADGSSGSGGLFVIADSGVSGGTREAVELLRRGFEREPRTREAFVGQVSDLTNEAVRDLARGRWDGFGRRMTENHRLLRDIGISTDRIDALVEAALAAGGLGAKLSGGGLGGCMIALADGADRAAAVVSGLREAGAVRTWIVPAGGHAHHAD</sequence>
<evidence type="ECO:0000256" key="6">
    <source>
        <dbReference type="ARBA" id="ARBA00022679"/>
    </source>
</evidence>
<accession>D9XQJ4</accession>
<dbReference type="Pfam" id="PF00288">
    <property type="entry name" value="GHMP_kinases_N"/>
    <property type="match status" value="1"/>
</dbReference>
<evidence type="ECO:0000259" key="14">
    <source>
        <dbReference type="Pfam" id="PF00288"/>
    </source>
</evidence>
<dbReference type="PANTHER" id="PTHR43290">
    <property type="entry name" value="MEVALONATE KINASE"/>
    <property type="match status" value="1"/>
</dbReference>
<dbReference type="InterPro" id="IPR014721">
    <property type="entry name" value="Ribsml_uS5_D2-typ_fold_subgr"/>
</dbReference>
<evidence type="ECO:0000256" key="12">
    <source>
        <dbReference type="ARBA" id="ARBA00029438"/>
    </source>
</evidence>
<dbReference type="Proteomes" id="UP000002968">
    <property type="component" value="Unassembled WGS sequence"/>
</dbReference>
<dbReference type="Gene3D" id="3.30.230.10">
    <property type="match status" value="1"/>
</dbReference>
<name>D9XQJ4_9ACTN</name>
<evidence type="ECO:0000313" key="17">
    <source>
        <dbReference type="Proteomes" id="UP000002968"/>
    </source>
</evidence>
<dbReference type="InterPro" id="IPR006204">
    <property type="entry name" value="GHMP_kinase_N_dom"/>
</dbReference>
<feature type="region of interest" description="Disordered" evidence="13">
    <location>
        <begin position="193"/>
        <end position="222"/>
    </location>
</feature>
<dbReference type="InterPro" id="IPR013750">
    <property type="entry name" value="GHMP_kinase_C_dom"/>
</dbReference>
<keyword evidence="9" id="KW-0067">ATP-binding</keyword>
<keyword evidence="5" id="KW-0444">Lipid biosynthesis</keyword>
<feature type="compositionally biased region" description="Pro residues" evidence="13">
    <location>
        <begin position="197"/>
        <end position="206"/>
    </location>
</feature>
<comment type="similarity">
    <text evidence="2">Belongs to the GHMP kinase family. Mevalonate kinase subfamily.</text>
</comment>
<evidence type="ECO:0000256" key="13">
    <source>
        <dbReference type="SAM" id="MobiDB-lite"/>
    </source>
</evidence>
<dbReference type="Pfam" id="PF08544">
    <property type="entry name" value="GHMP_kinases_C"/>
    <property type="match status" value="1"/>
</dbReference>
<proteinExistence type="inferred from homology"/>
<protein>
    <recommendedName>
        <fullName evidence="3">mevalonate kinase</fullName>
        <ecNumber evidence="3">2.7.1.36</ecNumber>
    </recommendedName>
</protein>
<evidence type="ECO:0000256" key="2">
    <source>
        <dbReference type="ARBA" id="ARBA00006495"/>
    </source>
</evidence>
<dbReference type="AlphaFoldDB" id="D9XQJ4"/>
<evidence type="ECO:0000259" key="15">
    <source>
        <dbReference type="Pfam" id="PF08544"/>
    </source>
</evidence>
<dbReference type="STRING" id="467200.SSRG_00992"/>
<evidence type="ECO:0000256" key="4">
    <source>
        <dbReference type="ARBA" id="ARBA00022490"/>
    </source>
</evidence>
<feature type="domain" description="GHMP kinase N-terminal" evidence="14">
    <location>
        <begin position="103"/>
        <end position="178"/>
    </location>
</feature>
<dbReference type="EC" id="2.7.1.36" evidence="3"/>
<dbReference type="GO" id="GO:0005829">
    <property type="term" value="C:cytosol"/>
    <property type="evidence" value="ECO:0007669"/>
    <property type="project" value="TreeGrafter"/>
</dbReference>
<dbReference type="NCBIfam" id="TIGR00549">
    <property type="entry name" value="mevalon_kin"/>
    <property type="match status" value="1"/>
</dbReference>